<accession>A0A4V3EBE3</accession>
<dbReference type="OrthoDB" id="9933500at2"/>
<name>A0A4V3EBE3_9MICO</name>
<dbReference type="PROSITE" id="PS51257">
    <property type="entry name" value="PROKAR_LIPOPROTEIN"/>
    <property type="match status" value="1"/>
</dbReference>
<evidence type="ECO:0008006" key="5">
    <source>
        <dbReference type="Google" id="ProtNLM"/>
    </source>
</evidence>
<dbReference type="RefSeq" id="WP_133765430.1">
    <property type="nucleotide sequence ID" value="NZ_BAAARP010000001.1"/>
</dbReference>
<proteinExistence type="predicted"/>
<dbReference type="Proteomes" id="UP000295344">
    <property type="component" value="Unassembled WGS sequence"/>
</dbReference>
<feature type="chain" id="PRO_5020938000" description="Secreted protein" evidence="2">
    <location>
        <begin position="26"/>
        <end position="153"/>
    </location>
</feature>
<evidence type="ECO:0000256" key="1">
    <source>
        <dbReference type="SAM" id="MobiDB-lite"/>
    </source>
</evidence>
<keyword evidence="2" id="KW-0732">Signal</keyword>
<comment type="caution">
    <text evidence="3">The sequence shown here is derived from an EMBL/GenBank/DDBJ whole genome shotgun (WGS) entry which is preliminary data.</text>
</comment>
<reference evidence="3 4" key="1">
    <citation type="submission" date="2019-03" db="EMBL/GenBank/DDBJ databases">
        <title>Genomic Encyclopedia of Archaeal and Bacterial Type Strains, Phase II (KMG-II): from individual species to whole genera.</title>
        <authorList>
            <person name="Goeker M."/>
        </authorList>
    </citation>
    <scope>NUCLEOTIDE SEQUENCE [LARGE SCALE GENOMIC DNA]</scope>
    <source>
        <strain evidence="3 4">DSM 24782</strain>
    </source>
</reference>
<protein>
    <recommendedName>
        <fullName evidence="5">Secreted protein</fullName>
    </recommendedName>
</protein>
<evidence type="ECO:0000256" key="2">
    <source>
        <dbReference type="SAM" id="SignalP"/>
    </source>
</evidence>
<keyword evidence="4" id="KW-1185">Reference proteome</keyword>
<evidence type="ECO:0000313" key="4">
    <source>
        <dbReference type="Proteomes" id="UP000295344"/>
    </source>
</evidence>
<organism evidence="3 4">
    <name type="scientific">Amnibacterium kyonggiense</name>
    <dbReference type="NCBI Taxonomy" id="595671"/>
    <lineage>
        <taxon>Bacteria</taxon>
        <taxon>Bacillati</taxon>
        <taxon>Actinomycetota</taxon>
        <taxon>Actinomycetes</taxon>
        <taxon>Micrococcales</taxon>
        <taxon>Microbacteriaceae</taxon>
        <taxon>Amnibacterium</taxon>
    </lineage>
</organism>
<feature type="signal peptide" evidence="2">
    <location>
        <begin position="1"/>
        <end position="25"/>
    </location>
</feature>
<feature type="region of interest" description="Disordered" evidence="1">
    <location>
        <begin position="25"/>
        <end position="45"/>
    </location>
</feature>
<sequence>MNRRALLVVPAAAVVLLAGCGGQPAAPRTSAAPASSTTPTVTPLVTPTELPGEVVRSVLSGGSVEEPSAPMPRSGQLAVDVACWGADGSTMSWRLVAGDGSALGLSGTADCSGPPTTSWLGVTATERPARVRVDLRAASGAVSGWAIVRRGTP</sequence>
<dbReference type="AlphaFoldDB" id="A0A4V3EBE3"/>
<dbReference type="EMBL" id="SOAM01000001">
    <property type="protein sequence ID" value="TDS80744.1"/>
    <property type="molecule type" value="Genomic_DNA"/>
</dbReference>
<gene>
    <name evidence="3" type="ORF">CLV52_1313</name>
</gene>
<evidence type="ECO:0000313" key="3">
    <source>
        <dbReference type="EMBL" id="TDS80744.1"/>
    </source>
</evidence>